<dbReference type="InterPro" id="IPR036637">
    <property type="entry name" value="Phosphohistidine_dom_sf"/>
</dbReference>
<evidence type="ECO:0000259" key="15">
    <source>
        <dbReference type="PROSITE" id="PS51093"/>
    </source>
</evidence>
<dbReference type="InterPro" id="IPR035895">
    <property type="entry name" value="HPr-like_sf"/>
</dbReference>
<dbReference type="InterPro" id="IPR000121">
    <property type="entry name" value="PEP_util_C"/>
</dbReference>
<dbReference type="PRINTS" id="PR01736">
    <property type="entry name" value="PHPHTRNFRASE"/>
</dbReference>
<dbReference type="Pfam" id="PF00381">
    <property type="entry name" value="PTS-HPr"/>
    <property type="match status" value="1"/>
</dbReference>
<dbReference type="GO" id="GO:0005737">
    <property type="term" value="C:cytoplasm"/>
    <property type="evidence" value="ECO:0007669"/>
    <property type="project" value="UniProtKB-SubCell"/>
</dbReference>
<dbReference type="PANTHER" id="PTHR46244:SF6">
    <property type="entry name" value="PHOSPHOENOLPYRUVATE-PROTEIN PHOSPHOTRANSFERASE"/>
    <property type="match status" value="1"/>
</dbReference>
<reference evidence="18" key="1">
    <citation type="submission" date="2017-10" db="EMBL/GenBank/DDBJ databases">
        <authorList>
            <person name="Kravchenko I.K."/>
            <person name="Grouzdev D.S."/>
        </authorList>
    </citation>
    <scope>NUCLEOTIDE SEQUENCE [LARGE SCALE GENOMIC DNA]</scope>
    <source>
        <strain evidence="18">B2</strain>
    </source>
</reference>
<comment type="catalytic activity">
    <reaction evidence="1">
        <text>L-histidyl-[protein] + phosphoenolpyruvate = N(pros)-phospho-L-histidyl-[protein] + pyruvate</text>
        <dbReference type="Rhea" id="RHEA:23880"/>
        <dbReference type="Rhea" id="RHEA-COMP:9745"/>
        <dbReference type="Rhea" id="RHEA-COMP:9746"/>
        <dbReference type="ChEBI" id="CHEBI:15361"/>
        <dbReference type="ChEBI" id="CHEBI:29979"/>
        <dbReference type="ChEBI" id="CHEBI:58702"/>
        <dbReference type="ChEBI" id="CHEBI:64837"/>
        <dbReference type="EC" id="2.7.3.9"/>
    </reaction>
</comment>
<evidence type="ECO:0000256" key="9">
    <source>
        <dbReference type="ARBA" id="ARBA00022679"/>
    </source>
</evidence>
<dbReference type="EMBL" id="PDKW01000040">
    <property type="protein sequence ID" value="PGH56887.1"/>
    <property type="molecule type" value="Genomic_DNA"/>
</dbReference>
<dbReference type="Pfam" id="PF05524">
    <property type="entry name" value="PEP-utilisers_N"/>
    <property type="match status" value="1"/>
</dbReference>
<sequence>MTAITLAAPLAGWAMPLSEVPDPAFAQGLVGTGMAIDPTVSELRSPCDGTVLSIHRARHACTVRTASGAEILLHLGVDTVGLNGEGFTAHVQDGQSVKTGDRLISFDMDLVGSRAQSLVSMMVVVNDGYTVDGLSVDREIAAGDAAMTVHGGSGADAGLPAAAPDSGEDGDGETGERSVVLPIASGLHARPAAALVAATKAYPGTVTIHCRDRRANAKSVVALMGLGTMLGDRLTVRAAGPGAQDMAESIAVLIEGGLGDPVVSTVAAGAAAGAGSQAAPAAPPAAATPAQPAAEEEVGPPFAPGEEVLLKGTIAVPGQAVGAVVRRFRSIVRVVEQGAGPDIEEPRLRRALEQVVAGLAQSAQRMPEHAAIFQAHRELLDDPELLDGALADIRAGKSAEWSWQRTARLQADALAALADPRMAERAADLRDLEQQVLTALSGKGPDVGLAELPAGSIVLADEILPSDLAGVPDGRLAGIGMAHGGPTSHAVILAAALGVPTVVALGRQAERVPDGAPVVIDGNRGELLVFPPEDTLAATRTAVAARTARREENRLTSREDCRMADGTRIEVFANLGRVSDAPGAVVEGAEGCGLLRTEFLFLERQSAPTEDEQYQQYQQIADALEGRPLVIRTLDVGGDKPLSYLPLPKEENPVLGLRGVRVGLREPELLRAQIRAILRVKPAGVCRIMVPMIASPSELQAVRAMVDEERAKLGRAEPIELGAMIEVPAAALIADRIGAVADFLSIGTNDLTQYVLAMDRGNPHVAAQLDALHPGVLRLIRLAVMGAKTHDRVVAVCGGSASDPMAAPLLIGLGVTELSATPAVIADLKAFIRTLRMEDCRRVAEAALGTDSADEVRRLVAESWPAL</sequence>
<keyword evidence="10" id="KW-0598">Phosphotransferase system</keyword>
<dbReference type="Gene3D" id="3.30.1340.10">
    <property type="entry name" value="HPr-like"/>
    <property type="match status" value="1"/>
</dbReference>
<evidence type="ECO:0000256" key="6">
    <source>
        <dbReference type="ARBA" id="ARBA00022448"/>
    </source>
</evidence>
<dbReference type="RefSeq" id="WP_098736339.1">
    <property type="nucleotide sequence ID" value="NZ_PDKW01000040.1"/>
</dbReference>
<comment type="caution">
    <text evidence="17">The sequence shown here is derived from an EMBL/GenBank/DDBJ whole genome shotgun (WGS) entry which is preliminary data.</text>
</comment>
<dbReference type="PROSITE" id="PS00369">
    <property type="entry name" value="PTS_HPR_HIS"/>
    <property type="match status" value="1"/>
</dbReference>
<evidence type="ECO:0000313" key="18">
    <source>
        <dbReference type="Proteomes" id="UP000225379"/>
    </source>
</evidence>
<feature type="domain" description="PTS EIIA type-1" evidence="15">
    <location>
        <begin position="22"/>
        <end position="126"/>
    </location>
</feature>
<dbReference type="GO" id="GO:0046872">
    <property type="term" value="F:metal ion binding"/>
    <property type="evidence" value="ECO:0007669"/>
    <property type="project" value="UniProtKB-KW"/>
</dbReference>
<proteinExistence type="inferred from homology"/>
<dbReference type="InterPro" id="IPR015813">
    <property type="entry name" value="Pyrv/PenolPyrv_kinase-like_dom"/>
</dbReference>
<dbReference type="Gene3D" id="3.50.30.10">
    <property type="entry name" value="Phosphohistidine domain"/>
    <property type="match status" value="1"/>
</dbReference>
<dbReference type="NCBIfam" id="TIGR01417">
    <property type="entry name" value="PTS_I_fam"/>
    <property type="match status" value="1"/>
</dbReference>
<evidence type="ECO:0000256" key="2">
    <source>
        <dbReference type="ARBA" id="ARBA00001946"/>
    </source>
</evidence>
<keyword evidence="13" id="KW-0460">Magnesium</keyword>
<dbReference type="Gene3D" id="1.10.274.10">
    <property type="entry name" value="PtsI, HPr-binding domain"/>
    <property type="match status" value="1"/>
</dbReference>
<dbReference type="GO" id="GO:0016301">
    <property type="term" value="F:kinase activity"/>
    <property type="evidence" value="ECO:0007669"/>
    <property type="project" value="UniProtKB-KW"/>
</dbReference>
<dbReference type="InterPro" id="IPR050499">
    <property type="entry name" value="PEP-utilizing_PTS_enzyme"/>
</dbReference>
<evidence type="ECO:0000256" key="1">
    <source>
        <dbReference type="ARBA" id="ARBA00000683"/>
    </source>
</evidence>
<dbReference type="PROSITE" id="PS00371">
    <property type="entry name" value="PTS_EIIA_TYPE_1_HIS"/>
    <property type="match status" value="1"/>
</dbReference>
<dbReference type="NCBIfam" id="TIGR00830">
    <property type="entry name" value="PTBA"/>
    <property type="match status" value="1"/>
</dbReference>
<keyword evidence="18" id="KW-1185">Reference proteome</keyword>
<gene>
    <name evidence="17" type="primary">ptsP</name>
    <name evidence="17" type="ORF">CRT60_10255</name>
</gene>
<evidence type="ECO:0000256" key="3">
    <source>
        <dbReference type="ARBA" id="ARBA00004496"/>
    </source>
</evidence>
<dbReference type="Pfam" id="PF00391">
    <property type="entry name" value="PEP-utilizers"/>
    <property type="match status" value="1"/>
</dbReference>
<protein>
    <recommendedName>
        <fullName evidence="5">phosphoenolpyruvate--protein phosphotransferase</fullName>
        <ecNumber evidence="5">2.7.3.9</ecNumber>
    </recommendedName>
</protein>
<dbReference type="PROSITE" id="PS00742">
    <property type="entry name" value="PEP_ENZYMES_2"/>
    <property type="match status" value="1"/>
</dbReference>
<dbReference type="InterPro" id="IPR036618">
    <property type="entry name" value="PtsI_HPr-bd_sf"/>
</dbReference>
<dbReference type="GO" id="GO:0008965">
    <property type="term" value="F:phosphoenolpyruvate-protein phosphotransferase activity"/>
    <property type="evidence" value="ECO:0007669"/>
    <property type="project" value="UniProtKB-EC"/>
</dbReference>
<comment type="subcellular location">
    <subcellularLocation>
        <location evidence="3">Cytoplasm</location>
    </subcellularLocation>
</comment>
<evidence type="ECO:0000256" key="11">
    <source>
        <dbReference type="ARBA" id="ARBA00022723"/>
    </source>
</evidence>
<evidence type="ECO:0000256" key="4">
    <source>
        <dbReference type="ARBA" id="ARBA00007837"/>
    </source>
</evidence>
<evidence type="ECO:0000256" key="5">
    <source>
        <dbReference type="ARBA" id="ARBA00012232"/>
    </source>
</evidence>
<dbReference type="InterPro" id="IPR008731">
    <property type="entry name" value="PTS_EIN"/>
</dbReference>
<keyword evidence="6" id="KW-0813">Transport</keyword>
<organism evidence="17 18">
    <name type="scientific">Azospirillum palustre</name>
    <dbReference type="NCBI Taxonomy" id="2044885"/>
    <lineage>
        <taxon>Bacteria</taxon>
        <taxon>Pseudomonadati</taxon>
        <taxon>Pseudomonadota</taxon>
        <taxon>Alphaproteobacteria</taxon>
        <taxon>Rhodospirillales</taxon>
        <taxon>Azospirillaceae</taxon>
        <taxon>Azospirillum</taxon>
    </lineage>
</organism>
<dbReference type="InterPro" id="IPR001020">
    <property type="entry name" value="PTS_HPr_His_P_site"/>
</dbReference>
<dbReference type="InterPro" id="IPR011055">
    <property type="entry name" value="Dup_hybrid_motif"/>
</dbReference>
<evidence type="ECO:0000256" key="12">
    <source>
        <dbReference type="ARBA" id="ARBA00022777"/>
    </source>
</evidence>
<accession>A0A2B8BI29</accession>
<evidence type="ECO:0000259" key="16">
    <source>
        <dbReference type="PROSITE" id="PS51350"/>
    </source>
</evidence>
<keyword evidence="7" id="KW-0963">Cytoplasm</keyword>
<dbReference type="AlphaFoldDB" id="A0A2B8BI29"/>
<dbReference type="FunFam" id="2.70.70.10:FF:000001">
    <property type="entry name" value="PTS system glucose-specific IIA component"/>
    <property type="match status" value="1"/>
</dbReference>
<dbReference type="Proteomes" id="UP000225379">
    <property type="component" value="Unassembled WGS sequence"/>
</dbReference>
<keyword evidence="17" id="KW-0670">Pyruvate</keyword>
<dbReference type="SUPFAM" id="SSF47831">
    <property type="entry name" value="Enzyme I of the PEP:sugar phosphotransferase system HPr-binding (sub)domain"/>
    <property type="match status" value="1"/>
</dbReference>
<evidence type="ECO:0000256" key="14">
    <source>
        <dbReference type="SAM" id="MobiDB-lite"/>
    </source>
</evidence>
<dbReference type="PROSITE" id="PS00589">
    <property type="entry name" value="PTS_HPR_SER"/>
    <property type="match status" value="1"/>
</dbReference>
<dbReference type="InterPro" id="IPR002114">
    <property type="entry name" value="PTS_HPr_Ser_P_site"/>
</dbReference>
<dbReference type="SUPFAM" id="SSF51261">
    <property type="entry name" value="Duplicated hybrid motif"/>
    <property type="match status" value="1"/>
</dbReference>
<evidence type="ECO:0000256" key="10">
    <source>
        <dbReference type="ARBA" id="ARBA00022683"/>
    </source>
</evidence>
<feature type="domain" description="HPr" evidence="16">
    <location>
        <begin position="174"/>
        <end position="261"/>
    </location>
</feature>
<comment type="cofactor">
    <cofactor evidence="2">
        <name>Mg(2+)</name>
        <dbReference type="ChEBI" id="CHEBI:18420"/>
    </cofactor>
</comment>
<dbReference type="Gene3D" id="3.20.20.60">
    <property type="entry name" value="Phosphoenolpyruvate-binding domains"/>
    <property type="match status" value="1"/>
</dbReference>
<comment type="similarity">
    <text evidence="4">Belongs to the PEP-utilizing enzyme family.</text>
</comment>
<evidence type="ECO:0000313" key="17">
    <source>
        <dbReference type="EMBL" id="PGH56887.1"/>
    </source>
</evidence>
<feature type="compositionally biased region" description="Low complexity" evidence="14">
    <location>
        <begin position="277"/>
        <end position="293"/>
    </location>
</feature>
<dbReference type="InterPro" id="IPR023151">
    <property type="entry name" value="PEP_util_CS"/>
</dbReference>
<dbReference type="InterPro" id="IPR006318">
    <property type="entry name" value="PTS_EI-like"/>
</dbReference>
<keyword evidence="11" id="KW-0479">Metal-binding</keyword>
<evidence type="ECO:0000256" key="7">
    <source>
        <dbReference type="ARBA" id="ARBA00022490"/>
    </source>
</evidence>
<keyword evidence="9 17" id="KW-0808">Transferase</keyword>
<name>A0A2B8BI29_9PROT</name>
<keyword evidence="8" id="KW-0762">Sugar transport</keyword>
<dbReference type="InterPro" id="IPR008279">
    <property type="entry name" value="PEP-util_enz_mobile_dom"/>
</dbReference>
<dbReference type="SUPFAM" id="SSF55594">
    <property type="entry name" value="HPr-like"/>
    <property type="match status" value="1"/>
</dbReference>
<dbReference type="InterPro" id="IPR001127">
    <property type="entry name" value="PTS_EIIA_1_perm"/>
</dbReference>
<evidence type="ECO:0000256" key="13">
    <source>
        <dbReference type="ARBA" id="ARBA00022842"/>
    </source>
</evidence>
<dbReference type="PROSITE" id="PS51093">
    <property type="entry name" value="PTS_EIIA_TYPE_1"/>
    <property type="match status" value="1"/>
</dbReference>
<dbReference type="PROSITE" id="PS51350">
    <property type="entry name" value="PTS_HPR_DOM"/>
    <property type="match status" value="1"/>
</dbReference>
<keyword evidence="12" id="KW-0418">Kinase</keyword>
<dbReference type="SUPFAM" id="SSF52009">
    <property type="entry name" value="Phosphohistidine domain"/>
    <property type="match status" value="1"/>
</dbReference>
<dbReference type="SUPFAM" id="SSF51621">
    <property type="entry name" value="Phosphoenolpyruvate/pyruvate domain"/>
    <property type="match status" value="1"/>
</dbReference>
<dbReference type="Gene3D" id="2.70.70.10">
    <property type="entry name" value="Glucose Permease (Domain IIA)"/>
    <property type="match status" value="1"/>
</dbReference>
<dbReference type="PRINTS" id="PR00107">
    <property type="entry name" value="PHOSPHOCPHPR"/>
</dbReference>
<dbReference type="PANTHER" id="PTHR46244">
    <property type="entry name" value="PHOSPHOENOLPYRUVATE-PROTEIN PHOSPHOTRANSFERASE"/>
    <property type="match status" value="1"/>
</dbReference>
<dbReference type="NCBIfam" id="TIGR01003">
    <property type="entry name" value="PTS_HPr_family"/>
    <property type="match status" value="1"/>
</dbReference>
<dbReference type="GO" id="GO:0009401">
    <property type="term" value="P:phosphoenolpyruvate-dependent sugar phosphotransferase system"/>
    <property type="evidence" value="ECO:0007669"/>
    <property type="project" value="UniProtKB-KW"/>
</dbReference>
<dbReference type="EC" id="2.7.3.9" evidence="5"/>
<evidence type="ECO:0000256" key="8">
    <source>
        <dbReference type="ARBA" id="ARBA00022597"/>
    </source>
</evidence>
<dbReference type="OrthoDB" id="9765468at2"/>
<dbReference type="Pfam" id="PF02896">
    <property type="entry name" value="PEP-utilizers_C"/>
    <property type="match status" value="1"/>
</dbReference>
<feature type="region of interest" description="Disordered" evidence="14">
    <location>
        <begin position="277"/>
        <end position="302"/>
    </location>
</feature>
<feature type="region of interest" description="Disordered" evidence="14">
    <location>
        <begin position="156"/>
        <end position="176"/>
    </location>
</feature>
<feature type="compositionally biased region" description="Low complexity" evidence="14">
    <location>
        <begin position="156"/>
        <end position="165"/>
    </location>
</feature>
<dbReference type="Pfam" id="PF00358">
    <property type="entry name" value="PTS_EIIA_1"/>
    <property type="match status" value="1"/>
</dbReference>
<dbReference type="CDD" id="cd00367">
    <property type="entry name" value="PTS-HPr_like"/>
    <property type="match status" value="1"/>
</dbReference>
<dbReference type="InterPro" id="IPR040442">
    <property type="entry name" value="Pyrv_kinase-like_dom_sf"/>
</dbReference>
<dbReference type="InterPro" id="IPR000032">
    <property type="entry name" value="HPr-like"/>
</dbReference>